<dbReference type="InterPro" id="IPR052160">
    <property type="entry name" value="Gypsy_RT_Integrase-like"/>
</dbReference>
<dbReference type="InterPro" id="IPR001584">
    <property type="entry name" value="Integrase_cat-core"/>
</dbReference>
<dbReference type="InterPro" id="IPR036397">
    <property type="entry name" value="RNaseH_sf"/>
</dbReference>
<reference evidence="2 3" key="1">
    <citation type="journal article" date="2014" name="Am. J. Bot.">
        <title>Genome assembly and annotation for red clover (Trifolium pratense; Fabaceae).</title>
        <authorList>
            <person name="Istvanek J."/>
            <person name="Jaros M."/>
            <person name="Krenek A."/>
            <person name="Repkova J."/>
        </authorList>
    </citation>
    <scope>NUCLEOTIDE SEQUENCE [LARGE SCALE GENOMIC DNA]</scope>
    <source>
        <strain evidence="3">cv. Tatra</strain>
        <tissue evidence="2">Young leaves</tissue>
    </source>
</reference>
<feature type="domain" description="Integrase catalytic" evidence="1">
    <location>
        <begin position="161"/>
        <end position="220"/>
    </location>
</feature>
<dbReference type="SUPFAM" id="SSF53098">
    <property type="entry name" value="Ribonuclease H-like"/>
    <property type="match status" value="1"/>
</dbReference>
<dbReference type="EMBL" id="ASHM01084153">
    <property type="protein sequence ID" value="PNX60988.1"/>
    <property type="molecule type" value="Genomic_DNA"/>
</dbReference>
<dbReference type="AlphaFoldDB" id="A0A2K3K3Y4"/>
<feature type="non-terminal residue" evidence="2">
    <location>
        <position position="220"/>
    </location>
</feature>
<reference evidence="2 3" key="2">
    <citation type="journal article" date="2017" name="Front. Plant Sci.">
        <title>Gene Classification and Mining of Molecular Markers Useful in Red Clover (Trifolium pratense) Breeding.</title>
        <authorList>
            <person name="Istvanek J."/>
            <person name="Dluhosova J."/>
            <person name="Dluhos P."/>
            <person name="Patkova L."/>
            <person name="Nedelnik J."/>
            <person name="Repkova J."/>
        </authorList>
    </citation>
    <scope>NUCLEOTIDE SEQUENCE [LARGE SCALE GENOMIC DNA]</scope>
    <source>
        <strain evidence="3">cv. Tatra</strain>
        <tissue evidence="2">Young leaves</tissue>
    </source>
</reference>
<dbReference type="GO" id="GO:0003676">
    <property type="term" value="F:nucleic acid binding"/>
    <property type="evidence" value="ECO:0007669"/>
    <property type="project" value="InterPro"/>
</dbReference>
<dbReference type="PANTHER" id="PTHR47266">
    <property type="entry name" value="ENDONUCLEASE-RELATED"/>
    <property type="match status" value="1"/>
</dbReference>
<dbReference type="Proteomes" id="UP000236291">
    <property type="component" value="Unassembled WGS sequence"/>
</dbReference>
<name>A0A2K3K3Y4_TRIPR</name>
<evidence type="ECO:0000259" key="1">
    <source>
        <dbReference type="PROSITE" id="PS50994"/>
    </source>
</evidence>
<sequence length="220" mass="25237">MLLLQEFDLEIKDKKEVENVVADHLSRLSNPKVTHKEETIKANLKASEIISEDMTAQQRKKLFADSRHYFWDDPYLFKMSNDGMIRRCVADDEIRSIMWHCHNSPCGGHHSGPRTAAKILQSGFFWPTIFQDCVEYVKACDECQRTGGISKRDEMPQQAMVEVEPFDVWGIDFIGPFPPSHSNLHILVCVDYVTKWVEALACQANDAATVVKFLKKNIFT</sequence>
<dbReference type="Gene3D" id="3.30.420.10">
    <property type="entry name" value="Ribonuclease H-like superfamily/Ribonuclease H"/>
    <property type="match status" value="1"/>
</dbReference>
<dbReference type="PROSITE" id="PS50994">
    <property type="entry name" value="INTEGRASE"/>
    <property type="match status" value="1"/>
</dbReference>
<evidence type="ECO:0000313" key="3">
    <source>
        <dbReference type="Proteomes" id="UP000236291"/>
    </source>
</evidence>
<dbReference type="Pfam" id="PF17921">
    <property type="entry name" value="Integrase_H2C2"/>
    <property type="match status" value="1"/>
</dbReference>
<organism evidence="2 3">
    <name type="scientific">Trifolium pratense</name>
    <name type="common">Red clover</name>
    <dbReference type="NCBI Taxonomy" id="57577"/>
    <lineage>
        <taxon>Eukaryota</taxon>
        <taxon>Viridiplantae</taxon>
        <taxon>Streptophyta</taxon>
        <taxon>Embryophyta</taxon>
        <taxon>Tracheophyta</taxon>
        <taxon>Spermatophyta</taxon>
        <taxon>Magnoliopsida</taxon>
        <taxon>eudicotyledons</taxon>
        <taxon>Gunneridae</taxon>
        <taxon>Pentapetalae</taxon>
        <taxon>rosids</taxon>
        <taxon>fabids</taxon>
        <taxon>Fabales</taxon>
        <taxon>Fabaceae</taxon>
        <taxon>Papilionoideae</taxon>
        <taxon>50 kb inversion clade</taxon>
        <taxon>NPAAA clade</taxon>
        <taxon>Hologalegina</taxon>
        <taxon>IRL clade</taxon>
        <taxon>Trifolieae</taxon>
        <taxon>Trifolium</taxon>
    </lineage>
</organism>
<gene>
    <name evidence="2" type="ORF">L195_g052218</name>
</gene>
<dbReference type="InterPro" id="IPR041588">
    <property type="entry name" value="Integrase_H2C2"/>
</dbReference>
<dbReference type="InterPro" id="IPR012337">
    <property type="entry name" value="RNaseH-like_sf"/>
</dbReference>
<proteinExistence type="predicted"/>
<dbReference type="GO" id="GO:0015074">
    <property type="term" value="P:DNA integration"/>
    <property type="evidence" value="ECO:0007669"/>
    <property type="project" value="InterPro"/>
</dbReference>
<comment type="caution">
    <text evidence="2">The sequence shown here is derived from an EMBL/GenBank/DDBJ whole genome shotgun (WGS) entry which is preliminary data.</text>
</comment>
<dbReference type="Gene3D" id="1.10.340.70">
    <property type="match status" value="1"/>
</dbReference>
<protein>
    <recommendedName>
        <fullName evidence="1">Integrase catalytic domain-containing protein</fullName>
    </recommendedName>
</protein>
<evidence type="ECO:0000313" key="2">
    <source>
        <dbReference type="EMBL" id="PNX60988.1"/>
    </source>
</evidence>
<accession>A0A2K3K3Y4</accession>